<evidence type="ECO:0000313" key="2">
    <source>
        <dbReference type="Proteomes" id="UP000649573"/>
    </source>
</evidence>
<gene>
    <name evidence="1" type="ORF">GCM10010178_91930</name>
</gene>
<evidence type="ECO:0000313" key="1">
    <source>
        <dbReference type="EMBL" id="GGU87872.1"/>
    </source>
</evidence>
<sequence>MTAGPQPLTLDCAALGYGLPNEALPLDQVRVLLLKRQTSWVSKDAMWHELGRVSKSAVTA</sequence>
<proteinExistence type="predicted"/>
<organism evidence="1 2">
    <name type="scientific">Lentzea flava</name>
    <dbReference type="NCBI Taxonomy" id="103732"/>
    <lineage>
        <taxon>Bacteria</taxon>
        <taxon>Bacillati</taxon>
        <taxon>Actinomycetota</taxon>
        <taxon>Actinomycetes</taxon>
        <taxon>Pseudonocardiales</taxon>
        <taxon>Pseudonocardiaceae</taxon>
        <taxon>Lentzea</taxon>
    </lineage>
</organism>
<dbReference type="Proteomes" id="UP000649573">
    <property type="component" value="Unassembled WGS sequence"/>
</dbReference>
<name>A0ABQ2VLG9_9PSEU</name>
<accession>A0ABQ2VLG9</accession>
<protein>
    <submittedName>
        <fullName evidence="1">Uncharacterized protein</fullName>
    </submittedName>
</protein>
<dbReference type="EMBL" id="BMRE01000121">
    <property type="protein sequence ID" value="GGU87872.1"/>
    <property type="molecule type" value="Genomic_DNA"/>
</dbReference>
<comment type="caution">
    <text evidence="1">The sequence shown here is derived from an EMBL/GenBank/DDBJ whole genome shotgun (WGS) entry which is preliminary data.</text>
</comment>
<reference evidence="2" key="1">
    <citation type="journal article" date="2019" name="Int. J. Syst. Evol. Microbiol.">
        <title>The Global Catalogue of Microorganisms (GCM) 10K type strain sequencing project: providing services to taxonomists for standard genome sequencing and annotation.</title>
        <authorList>
            <consortium name="The Broad Institute Genomics Platform"/>
            <consortium name="The Broad Institute Genome Sequencing Center for Infectious Disease"/>
            <person name="Wu L."/>
            <person name="Ma J."/>
        </authorList>
    </citation>
    <scope>NUCLEOTIDE SEQUENCE [LARGE SCALE GENOMIC DNA]</scope>
    <source>
        <strain evidence="2">JCM 3296</strain>
    </source>
</reference>
<keyword evidence="2" id="KW-1185">Reference proteome</keyword>